<accession>A0A7G6WVT8</accession>
<dbReference type="Proteomes" id="UP000515563">
    <property type="component" value="Chromosome"/>
</dbReference>
<dbReference type="KEGG" id="kqi:F1D05_09645"/>
<evidence type="ECO:0000313" key="1">
    <source>
        <dbReference type="EMBL" id="QNE18103.1"/>
    </source>
</evidence>
<gene>
    <name evidence="1" type="ORF">F1D05_09645</name>
</gene>
<dbReference type="EMBL" id="CP043661">
    <property type="protein sequence ID" value="QNE18103.1"/>
    <property type="molecule type" value="Genomic_DNA"/>
</dbReference>
<name>A0A7G6WVT8_9ACTN</name>
<keyword evidence="2" id="KW-1185">Reference proteome</keyword>
<evidence type="ECO:0000313" key="2">
    <source>
        <dbReference type="Proteomes" id="UP000515563"/>
    </source>
</evidence>
<organism evidence="1 2">
    <name type="scientific">Kribbella qitaiheensis</name>
    <dbReference type="NCBI Taxonomy" id="1544730"/>
    <lineage>
        <taxon>Bacteria</taxon>
        <taxon>Bacillati</taxon>
        <taxon>Actinomycetota</taxon>
        <taxon>Actinomycetes</taxon>
        <taxon>Propionibacteriales</taxon>
        <taxon>Kribbellaceae</taxon>
        <taxon>Kribbella</taxon>
    </lineage>
</organism>
<proteinExistence type="predicted"/>
<dbReference type="AlphaFoldDB" id="A0A7G6WVT8"/>
<protein>
    <submittedName>
        <fullName evidence="1">Uncharacterized protein</fullName>
    </submittedName>
</protein>
<reference evidence="1 2" key="2">
    <citation type="journal article" date="2020" name="Microbiol. Resour. Announc.">
        <title>Antarctic desert soil bacteria exhibit high novel natural product potential, evaluated through long-read genome sequencing and comparative genomics.</title>
        <authorList>
            <person name="Benaud N."/>
            <person name="Edwards R.J."/>
            <person name="Amos T.G."/>
            <person name="D'Agostino P.M."/>
            <person name="Gutierrez-Chavez C."/>
            <person name="Montgomery K."/>
            <person name="Nicetic I."/>
            <person name="Ferrari B.C."/>
        </authorList>
    </citation>
    <scope>NUCLEOTIDE SEQUENCE [LARGE SCALE GENOMIC DNA]</scope>
    <source>
        <strain evidence="1 2">SPB151</strain>
    </source>
</reference>
<sequence length="458" mass="50416">MSRTLGRTARLRVSYTQEPKWPAARNIARDGSHGLDVCTPQQRALRFFLGMLFFNQGDQIASGQGDLAACSSCEILRENIVISPWHDELVLLSDIHRHLIQKILPRGAAGSASGIPGLRCYEADEYGRWYRFLHLPTGGLLRLQGTQTSKEAYIAPSAASDSYRWPQCRSASQVSQPLTPGEAKIAAAMPAADPDLQTLIAGIVVRLTSQHPRGDWALGSLLRDPLQRGRSGSFRRLRRTLWKTNGRWNLAFNGPIPAEDIASALTDPGIGIPSAYVSDSSGSTAVTLGSATLHIRKFPPSDKDHHWLPPAGVTTSATHRERNADMDLASHIYESTPDIVTGTELSPNEVYNKTFLATPAALLIGQVCTVLRTSLFSDRSRQWMDTWQTTTDIARLEWINGPELPDVVTRLAAKDYSDGEFGGVPGLRIERCGEDQAEMVWYGEVEPVILHLSRITSR</sequence>
<dbReference type="RefSeq" id="WP_185446983.1">
    <property type="nucleotide sequence ID" value="NZ_CP043661.1"/>
</dbReference>
<reference evidence="2" key="1">
    <citation type="submission" date="2019-09" db="EMBL/GenBank/DDBJ databases">
        <title>Antimicrobial potential of Antarctic Bacteria.</title>
        <authorList>
            <person name="Benaud N."/>
            <person name="Edwards R.J."/>
            <person name="Ferrari B.C."/>
        </authorList>
    </citation>
    <scope>NUCLEOTIDE SEQUENCE [LARGE SCALE GENOMIC DNA]</scope>
    <source>
        <strain evidence="2">SPB151</strain>
    </source>
</reference>